<feature type="region of interest" description="Disordered" evidence="1">
    <location>
        <begin position="111"/>
        <end position="144"/>
    </location>
</feature>
<keyword evidence="2" id="KW-0472">Membrane</keyword>
<accession>A0A6N7YFU0</accession>
<sequence>MRTNKERQQLIYRRTRELRCKERRKKQCMFSVCGVALCLMLVIGIGSFMPGVVKQASAGNIDYTMGTASMLGHYEALGYICMGVLAFALGVCVTVLLYRLRRVEEHKRRTREYQYRMETDGQPEKKKQQEEQEKEREEREREQR</sequence>
<protein>
    <submittedName>
        <fullName evidence="3">DUF4179 domain-containing protein</fullName>
    </submittedName>
</protein>
<dbReference type="EMBL" id="VULP01000003">
    <property type="protein sequence ID" value="MSU81290.1"/>
    <property type="molecule type" value="Genomic_DNA"/>
</dbReference>
<evidence type="ECO:0000313" key="4">
    <source>
        <dbReference type="Proteomes" id="UP000433359"/>
    </source>
</evidence>
<feature type="transmembrane region" description="Helical" evidence="2">
    <location>
        <begin position="28"/>
        <end position="49"/>
    </location>
</feature>
<name>A0A6N7YFU0_9FIRM</name>
<reference evidence="3 4" key="1">
    <citation type="submission" date="2019-08" db="EMBL/GenBank/DDBJ databases">
        <title>In-depth cultivation of the pig gut microbiome towards novel bacterial diversity and tailored functional studies.</title>
        <authorList>
            <person name="Wylensek D."/>
            <person name="Hitch T.C.A."/>
            <person name="Clavel T."/>
        </authorList>
    </citation>
    <scope>NUCLEOTIDE SEQUENCE [LARGE SCALE GENOMIC DNA]</scope>
    <source>
        <strain evidence="3 4">BSM-383-APC-4H</strain>
    </source>
</reference>
<evidence type="ECO:0000313" key="3">
    <source>
        <dbReference type="EMBL" id="MSU81290.1"/>
    </source>
</evidence>
<dbReference type="RefSeq" id="WP_154580469.1">
    <property type="nucleotide sequence ID" value="NZ_VULP01000003.1"/>
</dbReference>
<gene>
    <name evidence="3" type="ORF">FYJ25_02675</name>
</gene>
<organism evidence="3 4">
    <name type="scientific">Anaerobutyricum soehngenii</name>
    <dbReference type="NCBI Taxonomy" id="105843"/>
    <lineage>
        <taxon>Bacteria</taxon>
        <taxon>Bacillati</taxon>
        <taxon>Bacillota</taxon>
        <taxon>Clostridia</taxon>
        <taxon>Lachnospirales</taxon>
        <taxon>Lachnospiraceae</taxon>
        <taxon>Anaerobutyricum</taxon>
    </lineage>
</organism>
<evidence type="ECO:0000256" key="1">
    <source>
        <dbReference type="SAM" id="MobiDB-lite"/>
    </source>
</evidence>
<comment type="caution">
    <text evidence="3">The sequence shown here is derived from an EMBL/GenBank/DDBJ whole genome shotgun (WGS) entry which is preliminary data.</text>
</comment>
<keyword evidence="2" id="KW-0812">Transmembrane</keyword>
<keyword evidence="2" id="KW-1133">Transmembrane helix</keyword>
<dbReference type="AlphaFoldDB" id="A0A6N7YFU0"/>
<proteinExistence type="predicted"/>
<evidence type="ECO:0000256" key="2">
    <source>
        <dbReference type="SAM" id="Phobius"/>
    </source>
</evidence>
<dbReference type="Proteomes" id="UP000433359">
    <property type="component" value="Unassembled WGS sequence"/>
</dbReference>
<feature type="transmembrane region" description="Helical" evidence="2">
    <location>
        <begin position="76"/>
        <end position="98"/>
    </location>
</feature>